<evidence type="ECO:0000256" key="1">
    <source>
        <dbReference type="SAM" id="Phobius"/>
    </source>
</evidence>
<sequence>MFIFLTFMALMLFIVRIERKKDCGFGFWFGTTLLLVGCFLQLESMPAEYPVSWQPVPQYEYWGWIVLFIADIILWQGRTKSKSIVSEEMPKYLPSRDAYWKERL</sequence>
<dbReference type="KEGG" id="bbgw:UT28_C0001G0311"/>
<keyword evidence="1" id="KW-0812">Transmembrane</keyword>
<protein>
    <submittedName>
        <fullName evidence="2">Uncharacterized protein</fullName>
    </submittedName>
</protein>
<organism evidence="2 3">
    <name type="scientific">Berkelbacteria bacterium GW2011_GWE1_39_12</name>
    <dbReference type="NCBI Taxonomy" id="1618337"/>
    <lineage>
        <taxon>Bacteria</taxon>
        <taxon>Candidatus Berkelbacteria</taxon>
    </lineage>
</organism>
<name>A0A0G4B3H0_9BACT</name>
<keyword evidence="1" id="KW-0472">Membrane</keyword>
<dbReference type="EMBL" id="CP011213">
    <property type="protein sequence ID" value="AKM82120.1"/>
    <property type="molecule type" value="Genomic_DNA"/>
</dbReference>
<keyword evidence="1" id="KW-1133">Transmembrane helix</keyword>
<dbReference type="AlphaFoldDB" id="A0A0G4B3H0"/>
<gene>
    <name evidence="2" type="ORF">UT28_C0001G0311</name>
</gene>
<accession>A0A0G4B3H0</accession>
<dbReference type="Proteomes" id="UP000035648">
    <property type="component" value="Chromosome"/>
</dbReference>
<reference evidence="2 3" key="1">
    <citation type="journal article" date="2015" name="Nature">
        <title>rRNA introns, odd ribosomes, and small enigmatic genomes across a large radiation of phyla.</title>
        <authorList>
            <person name="Brown C.T."/>
            <person name="Hug L.A."/>
            <person name="Thomas B.C."/>
            <person name="Sharon I."/>
            <person name="Castelle C.J."/>
            <person name="Singh A."/>
            <person name="Wilkins M.J."/>
            <person name="Williams K.H."/>
            <person name="Banfield J.F."/>
        </authorList>
    </citation>
    <scope>NUCLEOTIDE SEQUENCE [LARGE SCALE GENOMIC DNA]</scope>
</reference>
<feature type="transmembrane region" description="Helical" evidence="1">
    <location>
        <begin position="61"/>
        <end position="77"/>
    </location>
</feature>
<evidence type="ECO:0000313" key="2">
    <source>
        <dbReference type="EMBL" id="AKM82120.1"/>
    </source>
</evidence>
<proteinExistence type="predicted"/>
<evidence type="ECO:0000313" key="3">
    <source>
        <dbReference type="Proteomes" id="UP000035648"/>
    </source>
</evidence>